<evidence type="ECO:0000313" key="3">
    <source>
        <dbReference type="EMBL" id="EAM47777.1"/>
    </source>
</evidence>
<dbReference type="RefSeq" id="WP_007308395.1">
    <property type="nucleotide sequence ID" value="NZ_AADV02000230.1"/>
</dbReference>
<dbReference type="EMBL" id="AADV02000230">
    <property type="protein sequence ID" value="EAM47777.1"/>
    <property type="molecule type" value="Genomic_DNA"/>
</dbReference>
<dbReference type="Proteomes" id="UP000003922">
    <property type="component" value="Unassembled WGS sequence"/>
</dbReference>
<feature type="domain" description="Methyltransferase" evidence="2">
    <location>
        <begin position="61"/>
        <end position="155"/>
    </location>
</feature>
<dbReference type="InterPro" id="IPR029063">
    <property type="entry name" value="SAM-dependent_MTases_sf"/>
</dbReference>
<accession>Q4BV47</accession>
<dbReference type="PANTHER" id="PTHR43861:SF6">
    <property type="entry name" value="METHYLTRANSFERASE TYPE 11"/>
    <property type="match status" value="1"/>
</dbReference>
<organism evidence="3 4">
    <name type="scientific">Crocosphaera watsonii WH 8501</name>
    <dbReference type="NCBI Taxonomy" id="165597"/>
    <lineage>
        <taxon>Bacteria</taxon>
        <taxon>Bacillati</taxon>
        <taxon>Cyanobacteriota</taxon>
        <taxon>Cyanophyceae</taxon>
        <taxon>Oscillatoriophycideae</taxon>
        <taxon>Chroococcales</taxon>
        <taxon>Aphanothecaceae</taxon>
        <taxon>Crocosphaera</taxon>
    </lineage>
</organism>
<evidence type="ECO:0000259" key="2">
    <source>
        <dbReference type="Pfam" id="PF13649"/>
    </source>
</evidence>
<dbReference type="SUPFAM" id="SSF53335">
    <property type="entry name" value="S-adenosyl-L-methionine-dependent methyltransferases"/>
    <property type="match status" value="1"/>
</dbReference>
<dbReference type="AlphaFoldDB" id="Q4BV47"/>
<reference evidence="3" key="1">
    <citation type="submission" date="2004-02" db="EMBL/GenBank/DDBJ databases">
        <authorList>
            <consortium name="DOE Joint Genome Institute"/>
        </authorList>
    </citation>
    <scope>NUCLEOTIDE SEQUENCE [LARGE SCALE GENOMIC DNA]</scope>
    <source>
        <strain evidence="3">WH 8501</strain>
    </source>
</reference>
<dbReference type="CDD" id="cd02440">
    <property type="entry name" value="AdoMet_MTases"/>
    <property type="match status" value="1"/>
</dbReference>
<sequence>MVTHLTKEPQYQDHITLSEKQGLTKLGFRANATWHRDPRRLVFVVSRYKFVSKMLSGKQKVLEVGCGDAFATRIVLQEVNSLCAIDFDPLFVAHVKEQMESAWTFDSRVHDMLSGPVVTEGGFDAAYSLDVLEHIQPDNERQFISNIVHSLTEQGILIVGMPSLESQAYASEGSKQGHVNCKTGKDLKALMLDYFHNVFMFSMNDEVVHTGFFPMSHYLFALGVGKK</sequence>
<protein>
    <recommendedName>
        <fullName evidence="2">Methyltransferase domain-containing protein</fullName>
    </recommendedName>
</protein>
<reference evidence="3" key="2">
    <citation type="submission" date="2005-06" db="EMBL/GenBank/DDBJ databases">
        <title>Sequencing of the draft genome and assembly of Crocosphaera watsonii WH 8501.</title>
        <authorList>
            <consortium name="US DOE Joint Genome Institute (JGI-PGF)"/>
            <person name="Copeland A."/>
            <person name="Lucas S."/>
            <person name="Lapidus A."/>
            <person name="Barry K."/>
            <person name="Detter C."/>
            <person name="Glavina T."/>
            <person name="Hammon N."/>
            <person name="Israni S."/>
            <person name="Pitluck S."/>
            <person name="Richardson P."/>
        </authorList>
    </citation>
    <scope>NUCLEOTIDE SEQUENCE [LARGE SCALE GENOMIC DNA]</scope>
    <source>
        <strain evidence="3">WH 8501</strain>
    </source>
</reference>
<dbReference type="GO" id="GO:0016740">
    <property type="term" value="F:transferase activity"/>
    <property type="evidence" value="ECO:0007669"/>
    <property type="project" value="UniProtKB-KW"/>
</dbReference>
<keyword evidence="4" id="KW-1185">Reference proteome</keyword>
<dbReference type="Gene3D" id="3.40.50.150">
    <property type="entry name" value="Vaccinia Virus protein VP39"/>
    <property type="match status" value="1"/>
</dbReference>
<keyword evidence="1" id="KW-0808">Transferase</keyword>
<proteinExistence type="predicted"/>
<gene>
    <name evidence="3" type="ORF">CwatDRAFT_0231</name>
</gene>
<evidence type="ECO:0000313" key="4">
    <source>
        <dbReference type="Proteomes" id="UP000003922"/>
    </source>
</evidence>
<evidence type="ECO:0000256" key="1">
    <source>
        <dbReference type="ARBA" id="ARBA00022679"/>
    </source>
</evidence>
<dbReference type="InterPro" id="IPR041698">
    <property type="entry name" value="Methyltransf_25"/>
</dbReference>
<comment type="caution">
    <text evidence="3">The sequence shown here is derived from an EMBL/GenBank/DDBJ whole genome shotgun (WGS) entry which is preliminary data.</text>
</comment>
<dbReference type="KEGG" id="cwa:CwatDRAFT_0231"/>
<dbReference type="PANTHER" id="PTHR43861">
    <property type="entry name" value="TRANS-ACONITATE 2-METHYLTRANSFERASE-RELATED"/>
    <property type="match status" value="1"/>
</dbReference>
<name>Q4BV47_CROWT</name>
<reference evidence="3" key="3">
    <citation type="submission" date="2016-12" db="EMBL/GenBank/DDBJ databases">
        <title>Annotation of the draft genome assembly of Crocosphaera watsonii WH 8501.</title>
        <authorList>
            <consortium name="US DOE Joint Genome Institute (JGI-ORNL)"/>
            <person name="Larimer F."/>
            <person name="Land M."/>
        </authorList>
    </citation>
    <scope>NUCLEOTIDE SEQUENCE</scope>
    <source>
        <strain evidence="3">WH 8501</strain>
    </source>
</reference>
<dbReference type="OrthoDB" id="334416at2"/>
<dbReference type="Pfam" id="PF13649">
    <property type="entry name" value="Methyltransf_25"/>
    <property type="match status" value="1"/>
</dbReference>